<evidence type="ECO:0000259" key="1">
    <source>
        <dbReference type="Pfam" id="PF04028"/>
    </source>
</evidence>
<dbReference type="CDD" id="cd07983">
    <property type="entry name" value="LPLAT_DUF374-like"/>
    <property type="match status" value="1"/>
</dbReference>
<feature type="domain" description="DUF374" evidence="1">
    <location>
        <begin position="89"/>
        <end position="162"/>
    </location>
</feature>
<comment type="caution">
    <text evidence="2">The sequence shown here is derived from an EMBL/GenBank/DDBJ whole genome shotgun (WGS) entry which is preliminary data.</text>
</comment>
<proteinExistence type="predicted"/>
<keyword evidence="3" id="KW-1185">Reference proteome</keyword>
<evidence type="ECO:0000313" key="3">
    <source>
        <dbReference type="Proteomes" id="UP000630142"/>
    </source>
</evidence>
<dbReference type="InterPro" id="IPR007172">
    <property type="entry name" value="DUF374"/>
</dbReference>
<reference evidence="2" key="1">
    <citation type="journal article" date="2014" name="Int. J. Syst. Evol. Microbiol.">
        <title>Complete genome sequence of Corynebacterium casei LMG S-19264T (=DSM 44701T), isolated from a smear-ripened cheese.</title>
        <authorList>
            <consortium name="US DOE Joint Genome Institute (JGI-PGF)"/>
            <person name="Walter F."/>
            <person name="Albersmeier A."/>
            <person name="Kalinowski J."/>
            <person name="Ruckert C."/>
        </authorList>
    </citation>
    <scope>NUCLEOTIDE SEQUENCE</scope>
    <source>
        <strain evidence="2">KCTC 42249</strain>
    </source>
</reference>
<evidence type="ECO:0000313" key="2">
    <source>
        <dbReference type="EMBL" id="GHD14047.1"/>
    </source>
</evidence>
<organism evidence="2 3">
    <name type="scientific">Tianweitania populi</name>
    <dbReference type="NCBI Taxonomy" id="1607949"/>
    <lineage>
        <taxon>Bacteria</taxon>
        <taxon>Pseudomonadati</taxon>
        <taxon>Pseudomonadota</taxon>
        <taxon>Alphaproteobacteria</taxon>
        <taxon>Hyphomicrobiales</taxon>
        <taxon>Phyllobacteriaceae</taxon>
        <taxon>Tianweitania</taxon>
    </lineage>
</organism>
<dbReference type="Pfam" id="PF04028">
    <property type="entry name" value="DUF374"/>
    <property type="match status" value="1"/>
</dbReference>
<dbReference type="EMBL" id="BMZQ01000002">
    <property type="protein sequence ID" value="GHD14047.1"/>
    <property type="molecule type" value="Genomic_DNA"/>
</dbReference>
<dbReference type="Proteomes" id="UP000630142">
    <property type="component" value="Unassembled WGS sequence"/>
</dbReference>
<sequence>MSAKRKAPARRRHSPRALKELWRTIRRPLANSAVVKHALAFLVEGGLRFVGGTNRLVPGSSDLATSMAQDGPAIYAVWHGQHLMYPTLYPKEYPIDVMVSRSSDAELNALVMKRFGVGIVRGSGGRSAKKSVEKGGARALLALKKSLDEGRSVAMVADIPNGTPRDAGMGIVMLARISGRPIFPAAYASSRRKVVERSWDKMTISLPFGRSAMVIGEPIHVADDATEAEMEVLRLAVTSGLNEVTVRAHDLVDAKPNQTGAAQ</sequence>
<gene>
    <name evidence="2" type="ORF">GCM10016234_19130</name>
</gene>
<name>A0A8J3GKF4_9HYPH</name>
<dbReference type="AlphaFoldDB" id="A0A8J3GKF4"/>
<accession>A0A8J3GKF4</accession>
<reference evidence="2" key="2">
    <citation type="submission" date="2020-09" db="EMBL/GenBank/DDBJ databases">
        <authorList>
            <person name="Sun Q."/>
            <person name="Kim S."/>
        </authorList>
    </citation>
    <scope>NUCLEOTIDE SEQUENCE</scope>
    <source>
        <strain evidence="2">KCTC 42249</strain>
    </source>
</reference>
<protein>
    <recommendedName>
        <fullName evidence="1">DUF374 domain-containing protein</fullName>
    </recommendedName>
</protein>